<dbReference type="eggNOG" id="COG2318">
    <property type="taxonomic scope" value="Bacteria"/>
</dbReference>
<comment type="caution">
    <text evidence="1">The sequence shown here is derived from an EMBL/GenBank/DDBJ whole genome shotgun (WGS) entry which is preliminary data.</text>
</comment>
<gene>
    <name evidence="1" type="ORF">M23134_03692</name>
</gene>
<dbReference type="AlphaFoldDB" id="A1ZXA4"/>
<reference evidence="1 2" key="1">
    <citation type="submission" date="2007-01" db="EMBL/GenBank/DDBJ databases">
        <authorList>
            <person name="Haygood M."/>
            <person name="Podell S."/>
            <person name="Anderson C."/>
            <person name="Hopkinson B."/>
            <person name="Roe K."/>
            <person name="Barbeau K."/>
            <person name="Gaasterland T."/>
            <person name="Ferriera S."/>
            <person name="Johnson J."/>
            <person name="Kravitz S."/>
            <person name="Beeson K."/>
            <person name="Sutton G."/>
            <person name="Rogers Y.-H."/>
            <person name="Friedman R."/>
            <person name="Frazier M."/>
            <person name="Venter J.C."/>
        </authorList>
    </citation>
    <scope>NUCLEOTIDE SEQUENCE [LARGE SCALE GENOMIC DNA]</scope>
    <source>
        <strain evidence="1 2">ATCC 23134</strain>
    </source>
</reference>
<name>A1ZXA4_MICM2</name>
<dbReference type="Gene3D" id="1.20.120.450">
    <property type="entry name" value="dinb family like domain"/>
    <property type="match status" value="1"/>
</dbReference>
<dbReference type="RefSeq" id="WP_002703734.1">
    <property type="nucleotide sequence ID" value="NZ_AAWS01000057.1"/>
</dbReference>
<keyword evidence="2" id="KW-1185">Reference proteome</keyword>
<dbReference type="InterPro" id="IPR011466">
    <property type="entry name" value="DUF1572"/>
</dbReference>
<dbReference type="Proteomes" id="UP000004095">
    <property type="component" value="Unassembled WGS sequence"/>
</dbReference>
<protein>
    <submittedName>
        <fullName evidence="1">Hypothetical conserved protein</fullName>
    </submittedName>
</protein>
<organism evidence="1 2">
    <name type="scientific">Microscilla marina ATCC 23134</name>
    <dbReference type="NCBI Taxonomy" id="313606"/>
    <lineage>
        <taxon>Bacteria</taxon>
        <taxon>Pseudomonadati</taxon>
        <taxon>Bacteroidota</taxon>
        <taxon>Cytophagia</taxon>
        <taxon>Cytophagales</taxon>
        <taxon>Microscillaceae</taxon>
        <taxon>Microscilla</taxon>
    </lineage>
</organism>
<evidence type="ECO:0000313" key="2">
    <source>
        <dbReference type="Proteomes" id="UP000004095"/>
    </source>
</evidence>
<sequence length="194" mass="22838">MNTEQIINYLESAQKQFEYYKLLGEKTMAQLSDEELFWQANESSNSVAIIGKHLWGNMRSRWSDFLTSDGEKEWRNRDAEFEADIKNREELMQKWEEGWQTVFEALASITVDNFDTTVYIRNMGHTITEAVNRQMAHYAYHIGQLVFLGKLLKGKQWQSLSIAKGKSQVYNQEKFAKPKHREHFTQAFLKEKGK</sequence>
<accession>A1ZXA4</accession>
<proteinExistence type="predicted"/>
<dbReference type="OrthoDB" id="68731at2"/>
<dbReference type="InterPro" id="IPR034660">
    <property type="entry name" value="DinB/YfiT-like"/>
</dbReference>
<dbReference type="SUPFAM" id="SSF109854">
    <property type="entry name" value="DinB/YfiT-like putative metalloenzymes"/>
    <property type="match status" value="1"/>
</dbReference>
<dbReference type="EMBL" id="AAWS01000057">
    <property type="protein sequence ID" value="EAY24978.1"/>
    <property type="molecule type" value="Genomic_DNA"/>
</dbReference>
<evidence type="ECO:0000313" key="1">
    <source>
        <dbReference type="EMBL" id="EAY24978.1"/>
    </source>
</evidence>
<dbReference type="Pfam" id="PF07609">
    <property type="entry name" value="DUF1572"/>
    <property type="match status" value="1"/>
</dbReference>